<evidence type="ECO:0000259" key="2">
    <source>
        <dbReference type="SMART" id="SM00829"/>
    </source>
</evidence>
<proteinExistence type="predicted"/>
<keyword evidence="4" id="KW-1185">Reference proteome</keyword>
<gene>
    <name evidence="3" type="ORF">RH861_06320</name>
</gene>
<organism evidence="3 4">
    <name type="scientific">Agromyces indicus</name>
    <dbReference type="NCBI Taxonomy" id="758919"/>
    <lineage>
        <taxon>Bacteria</taxon>
        <taxon>Bacillati</taxon>
        <taxon>Actinomycetota</taxon>
        <taxon>Actinomycetes</taxon>
        <taxon>Micrococcales</taxon>
        <taxon>Microbacteriaceae</taxon>
        <taxon>Agromyces</taxon>
    </lineage>
</organism>
<dbReference type="SUPFAM" id="SSF50129">
    <property type="entry name" value="GroES-like"/>
    <property type="match status" value="1"/>
</dbReference>
<name>A0ABU1FJV4_9MICO</name>
<dbReference type="InterPro" id="IPR020843">
    <property type="entry name" value="ER"/>
</dbReference>
<dbReference type="InterPro" id="IPR011032">
    <property type="entry name" value="GroES-like_sf"/>
</dbReference>
<dbReference type="PANTHER" id="PTHR11695">
    <property type="entry name" value="ALCOHOL DEHYDROGENASE RELATED"/>
    <property type="match status" value="1"/>
</dbReference>
<dbReference type="Gene3D" id="3.40.50.720">
    <property type="entry name" value="NAD(P)-binding Rossmann-like Domain"/>
    <property type="match status" value="1"/>
</dbReference>
<evidence type="ECO:0000256" key="1">
    <source>
        <dbReference type="SAM" id="MobiDB-lite"/>
    </source>
</evidence>
<reference evidence="4" key="1">
    <citation type="submission" date="2023-07" db="EMBL/GenBank/DDBJ databases">
        <title>Description of three actinobacteria isolated from air of manufacturing shop in a pharmaceutical factory.</title>
        <authorList>
            <person name="Zhang D.-F."/>
        </authorList>
    </citation>
    <scope>NUCLEOTIDE SEQUENCE [LARGE SCALE GENOMIC DNA]</scope>
    <source>
        <strain evidence="4">CCTCC AB 2011122</strain>
    </source>
</reference>
<dbReference type="InterPro" id="IPR050700">
    <property type="entry name" value="YIM1/Zinc_Alcohol_DH_Fams"/>
</dbReference>
<feature type="region of interest" description="Disordered" evidence="1">
    <location>
        <begin position="319"/>
        <end position="353"/>
    </location>
</feature>
<dbReference type="InterPro" id="IPR013154">
    <property type="entry name" value="ADH-like_N"/>
</dbReference>
<dbReference type="CDD" id="cd08267">
    <property type="entry name" value="MDR1"/>
    <property type="match status" value="1"/>
</dbReference>
<dbReference type="RefSeq" id="WP_310520301.1">
    <property type="nucleotide sequence ID" value="NZ_BAABBS010000002.1"/>
</dbReference>
<dbReference type="EMBL" id="JAVKGS010000002">
    <property type="protein sequence ID" value="MDR5691676.1"/>
    <property type="molecule type" value="Genomic_DNA"/>
</dbReference>
<comment type="caution">
    <text evidence="3">The sequence shown here is derived from an EMBL/GenBank/DDBJ whole genome shotgun (WGS) entry which is preliminary data.</text>
</comment>
<dbReference type="Gene3D" id="3.90.180.10">
    <property type="entry name" value="Medium-chain alcohol dehydrogenases, catalytic domain"/>
    <property type="match status" value="1"/>
</dbReference>
<dbReference type="Pfam" id="PF13602">
    <property type="entry name" value="ADH_zinc_N_2"/>
    <property type="match status" value="1"/>
</dbReference>
<dbReference type="Pfam" id="PF08240">
    <property type="entry name" value="ADH_N"/>
    <property type="match status" value="1"/>
</dbReference>
<accession>A0ABU1FJV4</accession>
<evidence type="ECO:0000313" key="3">
    <source>
        <dbReference type="EMBL" id="MDR5691676.1"/>
    </source>
</evidence>
<evidence type="ECO:0000313" key="4">
    <source>
        <dbReference type="Proteomes" id="UP001260072"/>
    </source>
</evidence>
<protein>
    <submittedName>
        <fullName evidence="3">NAD(P)-dependent alcohol dehydrogenase</fullName>
    </submittedName>
</protein>
<feature type="compositionally biased region" description="Low complexity" evidence="1">
    <location>
        <begin position="328"/>
        <end position="344"/>
    </location>
</feature>
<sequence>MKALTQIGYGGPEVLVVAEVPDPAPPGPGQVAIEVHAAGVHAGDVWIMRGEPLMLRAVFGRKRPKQPVGRDVVGVVSAVGEGVTTLAAGDRVFAESDQGGFAETAVVDATYVRRAPANLDDAHAAVIPVSGTTALQGLRLGGVASGDRVLVIGASGGVGTFAVQLAVALGAEVTGVASAAKADHVRAAGATHVLDRHTEDPTTGSARYDVIMDLAGAHPIRALKRILTPRGTLVLSSGTGSRVLGPIPRLAAATLMSPFTRRRLKPLVARRSGDDLDELRRHAEAGRLRPVVDEVVPFDRAAEAIARLQSGGVRGKVAIRVRDDRSAPDAAGASADAAGGTARRPAQPSSTAP</sequence>
<dbReference type="InterPro" id="IPR036291">
    <property type="entry name" value="NAD(P)-bd_dom_sf"/>
</dbReference>
<feature type="domain" description="Enoyl reductase (ER)" evidence="2">
    <location>
        <begin position="10"/>
        <end position="319"/>
    </location>
</feature>
<dbReference type="PANTHER" id="PTHR11695:SF294">
    <property type="entry name" value="RETICULON-4-INTERACTING PROTEIN 1, MITOCHONDRIAL"/>
    <property type="match status" value="1"/>
</dbReference>
<dbReference type="SUPFAM" id="SSF51735">
    <property type="entry name" value="NAD(P)-binding Rossmann-fold domains"/>
    <property type="match status" value="1"/>
</dbReference>
<dbReference type="Proteomes" id="UP001260072">
    <property type="component" value="Unassembled WGS sequence"/>
</dbReference>
<dbReference type="SMART" id="SM00829">
    <property type="entry name" value="PKS_ER"/>
    <property type="match status" value="1"/>
</dbReference>